<reference evidence="14 15" key="2">
    <citation type="submission" date="2019-09" db="EMBL/GenBank/DDBJ databases">
        <title>Complete Genome Sequence and Methylome Analysis of free living Spirochaetas.</title>
        <authorList>
            <person name="Leshcheva N."/>
            <person name="Mikheeva N."/>
        </authorList>
    </citation>
    <scope>NUCLEOTIDE SEQUENCE [LARGE SCALE GENOMIC DNA]</scope>
    <source>
        <strain evidence="14 15">P</strain>
    </source>
</reference>
<evidence type="ECO:0000256" key="7">
    <source>
        <dbReference type="ARBA" id="ARBA00022840"/>
    </source>
</evidence>
<evidence type="ECO:0000256" key="2">
    <source>
        <dbReference type="ARBA" id="ARBA00012438"/>
    </source>
</evidence>
<accession>A0A5C1QDU6</accession>
<evidence type="ECO:0000256" key="1">
    <source>
        <dbReference type="ARBA" id="ARBA00000085"/>
    </source>
</evidence>
<dbReference type="Pfam" id="PF00512">
    <property type="entry name" value="HisKA"/>
    <property type="match status" value="1"/>
</dbReference>
<name>A0A5C1QDU6_9SPIO</name>
<dbReference type="SMART" id="SM00448">
    <property type="entry name" value="REC"/>
    <property type="match status" value="2"/>
</dbReference>
<dbReference type="FunFam" id="1.10.287.130:FF:000002">
    <property type="entry name" value="Two-component osmosensing histidine kinase"/>
    <property type="match status" value="1"/>
</dbReference>
<comment type="catalytic activity">
    <reaction evidence="1">
        <text>ATP + protein L-histidine = ADP + protein N-phospho-L-histidine.</text>
        <dbReference type="EC" id="2.7.13.3"/>
    </reaction>
</comment>
<organism evidence="14 15">
    <name type="scientific">Thiospirochaeta perfilievii</name>
    <dbReference type="NCBI Taxonomy" id="252967"/>
    <lineage>
        <taxon>Bacteria</taxon>
        <taxon>Pseudomonadati</taxon>
        <taxon>Spirochaetota</taxon>
        <taxon>Spirochaetia</taxon>
        <taxon>Spirochaetales</taxon>
        <taxon>Spirochaetaceae</taxon>
        <taxon>Thiospirochaeta</taxon>
    </lineage>
</organism>
<proteinExistence type="predicted"/>
<sequence length="675" mass="76019">MVKKVDFHEIENKEFLSFIIPEDKELLIEALNELILGTKLKKTLNVRYLSGESSCWWKISLDKVDVGKSFVIVGVALDIGREMESQGTLLEAKQAAEKSEASKSIFLANMSHEIRTPIHTVTGLAELLLDTKLDSEQKEYVTQIDFAAKVLLTLINDILDFSKIEAGKLVFENIEYNLYDTIVNSVDLSALEAHRKGVDVAILIDDNLPQFIYGDQVRLRQVIVNLMSNAVKFTKEGEIILEVKTKPIDKERVLLNISVTDSGIGISLDKQKRLFKAFSQADASTTRQFGGTGLGLSICSSLVQMMGGVMAVNSKEGEGASFYFEIPVTVGKKNKLQYPEPPIKDLKALVVDDNHKVNKIFSDILRSWGYRVLEVYTVMDALSELIKKATMGEPYDLCFIDQILPGMDGWQLASEIHSNSLIRTTKTLLMSLKGKGIEESKMKLLGWFQGYLTKPVKKEELYNTIKELYSRTLESEVDTSLEDDDIEELEVLSDEIVDDNLDDDDDEYLEPLKFSDDVYDDLEELIPIDEELYSDDLANFKSMDQSGNQEEIDYIPSSTPTILIVEDHLVNQKLFRIILEKSGYNVITASDGQEAIDIVKENTLDLIFMDCQMPVKNGYDSSKEIREMGFTIPIVAVTASAIKGEYDKCIESGMSDVMTKPFKKDDVMKSINKWL</sequence>
<feature type="domain" description="Histidine kinase" evidence="12">
    <location>
        <begin position="109"/>
        <end position="330"/>
    </location>
</feature>
<evidence type="ECO:0000313" key="15">
    <source>
        <dbReference type="Proteomes" id="UP000323824"/>
    </source>
</evidence>
<feature type="domain" description="Response regulatory" evidence="13">
    <location>
        <begin position="347"/>
        <end position="469"/>
    </location>
</feature>
<dbReference type="SUPFAM" id="SSF55874">
    <property type="entry name" value="ATPase domain of HSP90 chaperone/DNA topoisomerase II/histidine kinase"/>
    <property type="match status" value="1"/>
</dbReference>
<dbReference type="PRINTS" id="PR00344">
    <property type="entry name" value="BCTRLSENSOR"/>
</dbReference>
<dbReference type="InterPro" id="IPR005467">
    <property type="entry name" value="His_kinase_dom"/>
</dbReference>
<evidence type="ECO:0000256" key="9">
    <source>
        <dbReference type="ARBA" id="ARBA00064003"/>
    </source>
</evidence>
<keyword evidence="4" id="KW-0808">Transferase</keyword>
<keyword evidence="7" id="KW-0067">ATP-binding</keyword>
<evidence type="ECO:0000256" key="11">
    <source>
        <dbReference type="PROSITE-ProRule" id="PRU00169"/>
    </source>
</evidence>
<dbReference type="InterPro" id="IPR036097">
    <property type="entry name" value="HisK_dim/P_sf"/>
</dbReference>
<dbReference type="InterPro" id="IPR003594">
    <property type="entry name" value="HATPase_dom"/>
</dbReference>
<gene>
    <name evidence="14" type="ORF">EW093_09305</name>
</gene>
<dbReference type="FunFam" id="3.30.565.10:FF:000010">
    <property type="entry name" value="Sensor histidine kinase RcsC"/>
    <property type="match status" value="1"/>
</dbReference>
<dbReference type="SUPFAM" id="SSF47384">
    <property type="entry name" value="Homodimeric domain of signal transducing histidine kinase"/>
    <property type="match status" value="1"/>
</dbReference>
<protein>
    <recommendedName>
        <fullName evidence="10">Sensory/regulatory protein RpfC</fullName>
        <ecNumber evidence="2">2.7.13.3</ecNumber>
    </recommendedName>
</protein>
<dbReference type="InterPro" id="IPR003661">
    <property type="entry name" value="HisK_dim/P_dom"/>
</dbReference>
<evidence type="ECO:0000256" key="4">
    <source>
        <dbReference type="ARBA" id="ARBA00022679"/>
    </source>
</evidence>
<dbReference type="Gene3D" id="1.10.287.130">
    <property type="match status" value="1"/>
</dbReference>
<dbReference type="OrthoDB" id="6192248at2"/>
<comment type="subunit">
    <text evidence="9">At low DSF concentrations, interacts with RpfF.</text>
</comment>
<dbReference type="Gene3D" id="3.40.50.2300">
    <property type="match status" value="2"/>
</dbReference>
<dbReference type="RefSeq" id="WP_149568135.1">
    <property type="nucleotide sequence ID" value="NZ_CP035807.1"/>
</dbReference>
<dbReference type="EC" id="2.7.13.3" evidence="2"/>
<dbReference type="Pfam" id="PF02518">
    <property type="entry name" value="HATPase_c"/>
    <property type="match status" value="1"/>
</dbReference>
<dbReference type="SUPFAM" id="SSF52172">
    <property type="entry name" value="CheY-like"/>
    <property type="match status" value="2"/>
</dbReference>
<dbReference type="Pfam" id="PF00072">
    <property type="entry name" value="Response_reg"/>
    <property type="match status" value="2"/>
</dbReference>
<reference evidence="14 15" key="1">
    <citation type="submission" date="2019-02" db="EMBL/GenBank/DDBJ databases">
        <authorList>
            <person name="Fomenkov A."/>
            <person name="Dubinina G."/>
            <person name="Grabovich M."/>
            <person name="Vincze T."/>
            <person name="Roberts R.J."/>
        </authorList>
    </citation>
    <scope>NUCLEOTIDE SEQUENCE [LARGE SCALE GENOMIC DNA]</scope>
    <source>
        <strain evidence="14 15">P</strain>
    </source>
</reference>
<dbReference type="PROSITE" id="PS50110">
    <property type="entry name" value="RESPONSE_REGULATORY"/>
    <property type="match status" value="2"/>
</dbReference>
<evidence type="ECO:0000256" key="3">
    <source>
        <dbReference type="ARBA" id="ARBA00022553"/>
    </source>
</evidence>
<dbReference type="CDD" id="cd17546">
    <property type="entry name" value="REC_hyHK_CKI1_RcsC-like"/>
    <property type="match status" value="2"/>
</dbReference>
<keyword evidence="6" id="KW-0418">Kinase</keyword>
<evidence type="ECO:0000259" key="13">
    <source>
        <dbReference type="PROSITE" id="PS50110"/>
    </source>
</evidence>
<evidence type="ECO:0000313" key="14">
    <source>
        <dbReference type="EMBL" id="QEN04894.1"/>
    </source>
</evidence>
<dbReference type="CDD" id="cd00082">
    <property type="entry name" value="HisKA"/>
    <property type="match status" value="1"/>
</dbReference>
<dbReference type="AlphaFoldDB" id="A0A5C1QDU6"/>
<keyword evidence="15" id="KW-1185">Reference proteome</keyword>
<dbReference type="SMART" id="SM00387">
    <property type="entry name" value="HATPase_c"/>
    <property type="match status" value="1"/>
</dbReference>
<dbReference type="Proteomes" id="UP000323824">
    <property type="component" value="Chromosome"/>
</dbReference>
<dbReference type="EMBL" id="CP035807">
    <property type="protein sequence ID" value="QEN04894.1"/>
    <property type="molecule type" value="Genomic_DNA"/>
</dbReference>
<evidence type="ECO:0000256" key="8">
    <source>
        <dbReference type="ARBA" id="ARBA00023012"/>
    </source>
</evidence>
<evidence type="ECO:0000256" key="10">
    <source>
        <dbReference type="ARBA" id="ARBA00068150"/>
    </source>
</evidence>
<feature type="domain" description="Response regulatory" evidence="13">
    <location>
        <begin position="561"/>
        <end position="675"/>
    </location>
</feature>
<dbReference type="InterPro" id="IPR036890">
    <property type="entry name" value="HATPase_C_sf"/>
</dbReference>
<dbReference type="PANTHER" id="PTHR45339:SF1">
    <property type="entry name" value="HYBRID SIGNAL TRANSDUCTION HISTIDINE KINASE J"/>
    <property type="match status" value="1"/>
</dbReference>
<dbReference type="GO" id="GO:0005524">
    <property type="term" value="F:ATP binding"/>
    <property type="evidence" value="ECO:0007669"/>
    <property type="project" value="UniProtKB-KW"/>
</dbReference>
<feature type="modified residue" description="4-aspartylphosphate" evidence="11">
    <location>
        <position position="610"/>
    </location>
</feature>
<dbReference type="InterPro" id="IPR011006">
    <property type="entry name" value="CheY-like_superfamily"/>
</dbReference>
<keyword evidence="3 11" id="KW-0597">Phosphoprotein</keyword>
<dbReference type="InterPro" id="IPR001789">
    <property type="entry name" value="Sig_transdc_resp-reg_receiver"/>
</dbReference>
<evidence type="ECO:0000256" key="5">
    <source>
        <dbReference type="ARBA" id="ARBA00022741"/>
    </source>
</evidence>
<dbReference type="KEGG" id="sper:EW093_09305"/>
<dbReference type="SMART" id="SM00388">
    <property type="entry name" value="HisKA"/>
    <property type="match status" value="1"/>
</dbReference>
<evidence type="ECO:0000256" key="6">
    <source>
        <dbReference type="ARBA" id="ARBA00022777"/>
    </source>
</evidence>
<feature type="modified residue" description="4-aspartylphosphate" evidence="11">
    <location>
        <position position="401"/>
    </location>
</feature>
<evidence type="ECO:0000259" key="12">
    <source>
        <dbReference type="PROSITE" id="PS50109"/>
    </source>
</evidence>
<keyword evidence="5" id="KW-0547">Nucleotide-binding</keyword>
<dbReference type="PANTHER" id="PTHR45339">
    <property type="entry name" value="HYBRID SIGNAL TRANSDUCTION HISTIDINE KINASE J"/>
    <property type="match status" value="1"/>
</dbReference>
<dbReference type="CDD" id="cd16922">
    <property type="entry name" value="HATPase_EvgS-ArcB-TorS-like"/>
    <property type="match status" value="1"/>
</dbReference>
<keyword evidence="8" id="KW-0902">Two-component regulatory system</keyword>
<dbReference type="PROSITE" id="PS50109">
    <property type="entry name" value="HIS_KIN"/>
    <property type="match status" value="1"/>
</dbReference>
<dbReference type="Gene3D" id="3.30.565.10">
    <property type="entry name" value="Histidine kinase-like ATPase, C-terminal domain"/>
    <property type="match status" value="1"/>
</dbReference>
<dbReference type="GO" id="GO:0000155">
    <property type="term" value="F:phosphorelay sensor kinase activity"/>
    <property type="evidence" value="ECO:0007669"/>
    <property type="project" value="InterPro"/>
</dbReference>
<dbReference type="InterPro" id="IPR004358">
    <property type="entry name" value="Sig_transdc_His_kin-like_C"/>
</dbReference>